<dbReference type="Proteomes" id="UP000814176">
    <property type="component" value="Unassembled WGS sequence"/>
</dbReference>
<protein>
    <submittedName>
        <fullName evidence="1">Uncharacterized protein</fullName>
    </submittedName>
</protein>
<accession>A0ABQ8JX02</accession>
<sequence>MSWTFKHASKACLNAWWARAHQQRIFGAFSHAKTRQNAPTRPQSNPKVAPSDGCTFCDIFRRRGGGREERGASWRPSYLNGKYNTAPKMSTNPPKHVAFVLDGAQKRTNIADVDTTCGSGWLIYAMQSEIAERFLAEPKLHGYIYDYLAATKNKSRVHPGQKYTEVIIAEDVLWAYRLEMHSNVKLTILLWDPFRDFIMATYGTKPQTLKKVLVHQGFDILVHNASQLMHDCNDAVLWGDDPLQKDEYYRRLRSLTPIFPVWPPLQAVRYSAKTFSIIQALRSPPYRVPGLQTFIPREQVTVRVDKWRMYKREATTHGIHVHDGRIYPRGLIDQDRKQNRGRWVWFEMPRHPSLSNAGQIRVYMSQGRLTHVVHTTRVGNQLEGSPVRCVLRPEEIQMPNANLSTGAFVGIFEREGGTMEARTKAMEEIREMCNHIISNMTTHLEEKSMHGGFCLAQCCRLDFGVLPLLGSHKWIITGMTWGCGMDLYASVDPQNAVVFIDTVLDAVINRWNA</sequence>
<proteinExistence type="predicted"/>
<dbReference type="RefSeq" id="XP_047772212.1">
    <property type="nucleotide sequence ID" value="XM_047921971.1"/>
</dbReference>
<evidence type="ECO:0000313" key="1">
    <source>
        <dbReference type="EMBL" id="KAH9828516.1"/>
    </source>
</evidence>
<evidence type="ECO:0000313" key="2">
    <source>
        <dbReference type="Proteomes" id="UP000814176"/>
    </source>
</evidence>
<reference evidence="1 2" key="1">
    <citation type="journal article" date="2021" name="Environ. Microbiol.">
        <title>Gene family expansions and transcriptome signatures uncover fungal adaptations to wood decay.</title>
        <authorList>
            <person name="Hage H."/>
            <person name="Miyauchi S."/>
            <person name="Viragh M."/>
            <person name="Drula E."/>
            <person name="Min B."/>
            <person name="Chaduli D."/>
            <person name="Navarro D."/>
            <person name="Favel A."/>
            <person name="Norest M."/>
            <person name="Lesage-Meessen L."/>
            <person name="Balint B."/>
            <person name="Merenyi Z."/>
            <person name="de Eugenio L."/>
            <person name="Morin E."/>
            <person name="Martinez A.T."/>
            <person name="Baldrian P."/>
            <person name="Stursova M."/>
            <person name="Martinez M.J."/>
            <person name="Novotny C."/>
            <person name="Magnuson J.K."/>
            <person name="Spatafora J.W."/>
            <person name="Maurice S."/>
            <person name="Pangilinan J."/>
            <person name="Andreopoulos W."/>
            <person name="LaButti K."/>
            <person name="Hundley H."/>
            <person name="Na H."/>
            <person name="Kuo A."/>
            <person name="Barry K."/>
            <person name="Lipzen A."/>
            <person name="Henrissat B."/>
            <person name="Riley R."/>
            <person name="Ahrendt S."/>
            <person name="Nagy L.G."/>
            <person name="Grigoriev I.V."/>
            <person name="Martin F."/>
            <person name="Rosso M.N."/>
        </authorList>
    </citation>
    <scope>NUCLEOTIDE SEQUENCE [LARGE SCALE GENOMIC DNA]</scope>
    <source>
        <strain evidence="1 2">CIRM-BRFM 1785</strain>
    </source>
</reference>
<name>A0ABQ8JX02_9APHY</name>
<comment type="caution">
    <text evidence="1">The sequence shown here is derived from an EMBL/GenBank/DDBJ whole genome shotgun (WGS) entry which is preliminary data.</text>
</comment>
<dbReference type="GeneID" id="72002703"/>
<dbReference type="EMBL" id="JADCUA010000079">
    <property type="protein sequence ID" value="KAH9828516.1"/>
    <property type="molecule type" value="Genomic_DNA"/>
</dbReference>
<gene>
    <name evidence="1" type="ORF">C8Q71DRAFT_728602</name>
</gene>
<keyword evidence="2" id="KW-1185">Reference proteome</keyword>
<organism evidence="1 2">
    <name type="scientific">Rhodofomes roseus</name>
    <dbReference type="NCBI Taxonomy" id="34475"/>
    <lineage>
        <taxon>Eukaryota</taxon>
        <taxon>Fungi</taxon>
        <taxon>Dikarya</taxon>
        <taxon>Basidiomycota</taxon>
        <taxon>Agaricomycotina</taxon>
        <taxon>Agaricomycetes</taxon>
        <taxon>Polyporales</taxon>
        <taxon>Rhodofomes</taxon>
    </lineage>
</organism>